<dbReference type="SUPFAM" id="SSF55811">
    <property type="entry name" value="Nudix"/>
    <property type="match status" value="1"/>
</dbReference>
<accession>A0ABS2DMZ1</accession>
<feature type="domain" description="Nudix hydrolase" evidence="6">
    <location>
        <begin position="1"/>
        <end position="122"/>
    </location>
</feature>
<evidence type="ECO:0000256" key="2">
    <source>
        <dbReference type="ARBA" id="ARBA00005582"/>
    </source>
</evidence>
<dbReference type="PROSITE" id="PS51462">
    <property type="entry name" value="NUDIX"/>
    <property type="match status" value="1"/>
</dbReference>
<keyword evidence="5" id="KW-0460">Magnesium</keyword>
<keyword evidence="4" id="KW-0378">Hydrolase</keyword>
<proteinExistence type="inferred from homology"/>
<dbReference type="InterPro" id="IPR000086">
    <property type="entry name" value="NUDIX_hydrolase_dom"/>
</dbReference>
<dbReference type="CDD" id="cd18886">
    <property type="entry name" value="NUDIX_MutT_Nudt1"/>
    <property type="match status" value="1"/>
</dbReference>
<organism evidence="7 8">
    <name type="scientific">Bacillus suaedaesalsae</name>
    <dbReference type="NCBI Taxonomy" id="2810349"/>
    <lineage>
        <taxon>Bacteria</taxon>
        <taxon>Bacillati</taxon>
        <taxon>Bacillota</taxon>
        <taxon>Bacilli</taxon>
        <taxon>Bacillales</taxon>
        <taxon>Bacillaceae</taxon>
        <taxon>Bacillus</taxon>
    </lineage>
</organism>
<evidence type="ECO:0000256" key="1">
    <source>
        <dbReference type="ARBA" id="ARBA00001946"/>
    </source>
</evidence>
<gene>
    <name evidence="7" type="ORF">JR050_14370</name>
</gene>
<dbReference type="InterPro" id="IPR015797">
    <property type="entry name" value="NUDIX_hydrolase-like_dom_sf"/>
</dbReference>
<dbReference type="PANTHER" id="PTHR43758:SF2">
    <property type="entry name" value="OXIDIZED PURINE NUCLEOSIDE TRIPHOSPHATE HYDROLASE"/>
    <property type="match status" value="1"/>
</dbReference>
<evidence type="ECO:0000313" key="8">
    <source>
        <dbReference type="Proteomes" id="UP001518925"/>
    </source>
</evidence>
<reference evidence="7 8" key="1">
    <citation type="submission" date="2021-02" db="EMBL/GenBank/DDBJ databases">
        <title>Bacillus sp. RD4P76, an endophyte from a halophyte.</title>
        <authorList>
            <person name="Sun J.-Q."/>
        </authorList>
    </citation>
    <scope>NUCLEOTIDE SEQUENCE [LARGE SCALE GENOMIC DNA]</scope>
    <source>
        <strain evidence="7 8">RD4P76</strain>
    </source>
</reference>
<dbReference type="Gene3D" id="3.90.79.10">
    <property type="entry name" value="Nucleoside Triphosphate Pyrophosphohydrolase"/>
    <property type="match status" value="1"/>
</dbReference>
<dbReference type="RefSeq" id="WP_204204194.1">
    <property type="nucleotide sequence ID" value="NZ_JAFELM010000035.1"/>
</dbReference>
<dbReference type="Pfam" id="PF00293">
    <property type="entry name" value="NUDIX"/>
    <property type="match status" value="1"/>
</dbReference>
<evidence type="ECO:0000256" key="4">
    <source>
        <dbReference type="ARBA" id="ARBA00022801"/>
    </source>
</evidence>
<evidence type="ECO:0000259" key="6">
    <source>
        <dbReference type="PROSITE" id="PS51462"/>
    </source>
</evidence>
<keyword evidence="3" id="KW-0479">Metal-binding</keyword>
<protein>
    <submittedName>
        <fullName evidence="7">8-oxo-dGTP diphosphatase</fullName>
    </submittedName>
</protein>
<evidence type="ECO:0000256" key="5">
    <source>
        <dbReference type="ARBA" id="ARBA00022842"/>
    </source>
</evidence>
<dbReference type="EMBL" id="JAFELM010000035">
    <property type="protein sequence ID" value="MBM6618851.1"/>
    <property type="molecule type" value="Genomic_DNA"/>
</dbReference>
<dbReference type="Proteomes" id="UP001518925">
    <property type="component" value="Unassembled WGS sequence"/>
</dbReference>
<comment type="cofactor">
    <cofactor evidence="1">
        <name>Mg(2+)</name>
        <dbReference type="ChEBI" id="CHEBI:18420"/>
    </cofactor>
</comment>
<name>A0ABS2DMZ1_9BACI</name>
<dbReference type="PANTHER" id="PTHR43758">
    <property type="entry name" value="7,8-DIHYDRO-8-OXOGUANINE TRIPHOSPHATASE"/>
    <property type="match status" value="1"/>
</dbReference>
<comment type="similarity">
    <text evidence="2">Belongs to the Nudix hydrolase family.</text>
</comment>
<sequence>MQINYTICFIKKNNQLLMLYRTKNPNQHKWNGVGGKIEKGEDIRLSIIRETLEETGLSIRNPIYKGIVSWNQSGGMHVFFATQFSGELSASVEGPLEWKEISWVKNSNDVVSNIPIFIDHILSSDGPVEYSFQYDEKGNIVSHKVLKLYETLANL</sequence>
<evidence type="ECO:0000256" key="3">
    <source>
        <dbReference type="ARBA" id="ARBA00022723"/>
    </source>
</evidence>
<evidence type="ECO:0000313" key="7">
    <source>
        <dbReference type="EMBL" id="MBM6618851.1"/>
    </source>
</evidence>
<keyword evidence="8" id="KW-1185">Reference proteome</keyword>
<comment type="caution">
    <text evidence="7">The sequence shown here is derived from an EMBL/GenBank/DDBJ whole genome shotgun (WGS) entry which is preliminary data.</text>
</comment>